<name>A0A0V0QZ97_PSEPJ</name>
<dbReference type="InterPro" id="IPR018247">
    <property type="entry name" value="EF_Hand_1_Ca_BS"/>
</dbReference>
<proteinExistence type="predicted"/>
<dbReference type="InterPro" id="IPR011992">
    <property type="entry name" value="EF-hand-dom_pair"/>
</dbReference>
<dbReference type="PROSITE" id="PS50222">
    <property type="entry name" value="EF_HAND_2"/>
    <property type="match status" value="1"/>
</dbReference>
<reference evidence="3 4" key="1">
    <citation type="journal article" date="2015" name="Sci. Rep.">
        <title>Genome of the facultative scuticociliatosis pathogen Pseudocohnilembus persalinus provides insight into its virulence through horizontal gene transfer.</title>
        <authorList>
            <person name="Xiong J."/>
            <person name="Wang G."/>
            <person name="Cheng J."/>
            <person name="Tian M."/>
            <person name="Pan X."/>
            <person name="Warren A."/>
            <person name="Jiang C."/>
            <person name="Yuan D."/>
            <person name="Miao W."/>
        </authorList>
    </citation>
    <scope>NUCLEOTIDE SEQUENCE [LARGE SCALE GENOMIC DNA]</scope>
    <source>
        <strain evidence="3">36N120E</strain>
    </source>
</reference>
<organism evidence="3 4">
    <name type="scientific">Pseudocohnilembus persalinus</name>
    <name type="common">Ciliate</name>
    <dbReference type="NCBI Taxonomy" id="266149"/>
    <lineage>
        <taxon>Eukaryota</taxon>
        <taxon>Sar</taxon>
        <taxon>Alveolata</taxon>
        <taxon>Ciliophora</taxon>
        <taxon>Intramacronucleata</taxon>
        <taxon>Oligohymenophorea</taxon>
        <taxon>Scuticociliatia</taxon>
        <taxon>Philasterida</taxon>
        <taxon>Pseudocohnilembidae</taxon>
        <taxon>Pseudocohnilembus</taxon>
    </lineage>
</organism>
<evidence type="ECO:0000313" key="4">
    <source>
        <dbReference type="Proteomes" id="UP000054937"/>
    </source>
</evidence>
<dbReference type="OrthoDB" id="313365at2759"/>
<comment type="caution">
    <text evidence="3">The sequence shown here is derived from an EMBL/GenBank/DDBJ whole genome shotgun (WGS) entry which is preliminary data.</text>
</comment>
<dbReference type="Proteomes" id="UP000054937">
    <property type="component" value="Unassembled WGS sequence"/>
</dbReference>
<evidence type="ECO:0000313" key="3">
    <source>
        <dbReference type="EMBL" id="KRX07389.1"/>
    </source>
</evidence>
<dbReference type="AlphaFoldDB" id="A0A0V0QZ97"/>
<dbReference type="EMBL" id="LDAU01000084">
    <property type="protein sequence ID" value="KRX07389.1"/>
    <property type="molecule type" value="Genomic_DNA"/>
</dbReference>
<protein>
    <recommendedName>
        <fullName evidence="2">EF-hand domain-containing protein</fullName>
    </recommendedName>
</protein>
<evidence type="ECO:0000259" key="2">
    <source>
        <dbReference type="PROSITE" id="PS50222"/>
    </source>
</evidence>
<dbReference type="InterPro" id="IPR002048">
    <property type="entry name" value="EF_hand_dom"/>
</dbReference>
<evidence type="ECO:0000256" key="1">
    <source>
        <dbReference type="ARBA" id="ARBA00022837"/>
    </source>
</evidence>
<accession>A0A0V0QZ97</accession>
<dbReference type="SUPFAM" id="SSF47473">
    <property type="entry name" value="EF-hand"/>
    <property type="match status" value="1"/>
</dbReference>
<gene>
    <name evidence="3" type="ORF">PPERSA_07004</name>
</gene>
<feature type="domain" description="EF-hand" evidence="2">
    <location>
        <begin position="95"/>
        <end position="130"/>
    </location>
</feature>
<sequence>MSFCVFKIKLWVRFNEKSGTRIDGGTKFLPKSYFKAEMIQYIKEDKVLNDEDNMAQELVEALFQRFKSDEKEGEPREEIDIQDLMIAFTILSRMKDDQKLKEIFKLTDIDGDDCLSIEDIRQMIRRIERVFSKEMVHIENDSSILLNEMALIQAERKFNQTVYDMGKEQSNEKVDQDEDKFISWAEFKESLDNKKHLKAKFLPNNFQLANILEEKNLSQTQNLNRQRNYQNRDYLANQNQAKGLDFKCNPIKEWKKFNKLKEQVNTKKMDITQKKTDNLVQNEKVAMEYKKNEPQSHNKLNLYQSIVKDMKHQSQREYNQEKSQMKLQNNI</sequence>
<dbReference type="PROSITE" id="PS00018">
    <property type="entry name" value="EF_HAND_1"/>
    <property type="match status" value="2"/>
</dbReference>
<dbReference type="Gene3D" id="1.10.238.10">
    <property type="entry name" value="EF-hand"/>
    <property type="match status" value="1"/>
</dbReference>
<keyword evidence="1" id="KW-0106">Calcium</keyword>
<keyword evidence="4" id="KW-1185">Reference proteome</keyword>
<dbReference type="GO" id="GO:0005509">
    <property type="term" value="F:calcium ion binding"/>
    <property type="evidence" value="ECO:0007669"/>
    <property type="project" value="InterPro"/>
</dbReference>
<dbReference type="InParanoid" id="A0A0V0QZ97"/>